<feature type="non-terminal residue" evidence="1">
    <location>
        <position position="1"/>
    </location>
</feature>
<dbReference type="EMBL" id="HACA01012306">
    <property type="protein sequence ID" value="CDW29667.1"/>
    <property type="molecule type" value="Transcribed_RNA"/>
</dbReference>
<dbReference type="AlphaFoldDB" id="A0A0K2TVE9"/>
<name>A0A0K2TVE9_LEPSM</name>
<evidence type="ECO:0000313" key="1">
    <source>
        <dbReference type="EMBL" id="CDW29667.1"/>
    </source>
</evidence>
<accession>A0A0K2TVE9</accession>
<protein>
    <submittedName>
        <fullName evidence="1">Uncharacterized protein</fullName>
    </submittedName>
</protein>
<organism evidence="1">
    <name type="scientific">Lepeophtheirus salmonis</name>
    <name type="common">Salmon louse</name>
    <name type="synonym">Caligus salmonis</name>
    <dbReference type="NCBI Taxonomy" id="72036"/>
    <lineage>
        <taxon>Eukaryota</taxon>
        <taxon>Metazoa</taxon>
        <taxon>Ecdysozoa</taxon>
        <taxon>Arthropoda</taxon>
        <taxon>Crustacea</taxon>
        <taxon>Multicrustacea</taxon>
        <taxon>Hexanauplia</taxon>
        <taxon>Copepoda</taxon>
        <taxon>Siphonostomatoida</taxon>
        <taxon>Caligidae</taxon>
        <taxon>Lepeophtheirus</taxon>
    </lineage>
</organism>
<proteinExistence type="predicted"/>
<reference evidence="1" key="1">
    <citation type="submission" date="2014-05" db="EMBL/GenBank/DDBJ databases">
        <authorList>
            <person name="Chronopoulou M."/>
        </authorList>
    </citation>
    <scope>NUCLEOTIDE SEQUENCE</scope>
    <source>
        <tissue evidence="1">Whole organism</tissue>
    </source>
</reference>
<sequence length="52" mass="6210">FECAREYVSSCHQWHACYRLPIPVYSIKYSRVGERQRAILNICCEVICQSYH</sequence>